<reference evidence="10 11" key="1">
    <citation type="submission" date="2024-01" db="EMBL/GenBank/DDBJ databases">
        <title>Genome insights into Plantactinospora sonchi sp. nov.</title>
        <authorList>
            <person name="Wang L."/>
        </authorList>
    </citation>
    <scope>NUCLEOTIDE SEQUENCE [LARGE SCALE GENOMIC DNA]</scope>
    <source>
        <strain evidence="10 11">NEAU-QY2</strain>
    </source>
</reference>
<evidence type="ECO:0000256" key="4">
    <source>
        <dbReference type="ARBA" id="ARBA00022692"/>
    </source>
</evidence>
<feature type="transmembrane region" description="Helical" evidence="7">
    <location>
        <begin position="231"/>
        <end position="252"/>
    </location>
</feature>
<protein>
    <submittedName>
        <fullName evidence="10">Carbohydrate ABC transporter permease</fullName>
    </submittedName>
</protein>
<evidence type="ECO:0000256" key="6">
    <source>
        <dbReference type="ARBA" id="ARBA00023136"/>
    </source>
</evidence>
<dbReference type="Pfam" id="PF00528">
    <property type="entry name" value="BPD_transp_1"/>
    <property type="match status" value="1"/>
</dbReference>
<comment type="caution">
    <text evidence="10">The sequence shown here is derived from an EMBL/GenBank/DDBJ whole genome shotgun (WGS) entry which is preliminary data.</text>
</comment>
<comment type="similarity">
    <text evidence="7">Belongs to the binding-protein-dependent transport system permease family.</text>
</comment>
<organism evidence="10 11">
    <name type="scientific">Plantactinospora sonchi</name>
    <dbReference type="NCBI Taxonomy" id="1544735"/>
    <lineage>
        <taxon>Bacteria</taxon>
        <taxon>Bacillati</taxon>
        <taxon>Actinomycetota</taxon>
        <taxon>Actinomycetes</taxon>
        <taxon>Micromonosporales</taxon>
        <taxon>Micromonosporaceae</taxon>
        <taxon>Plantactinospora</taxon>
    </lineage>
</organism>
<gene>
    <name evidence="10" type="ORF">V1633_14615</name>
</gene>
<keyword evidence="5 7" id="KW-1133">Transmembrane helix</keyword>
<dbReference type="InterPro" id="IPR000515">
    <property type="entry name" value="MetI-like"/>
</dbReference>
<evidence type="ECO:0000256" key="5">
    <source>
        <dbReference type="ARBA" id="ARBA00022989"/>
    </source>
</evidence>
<feature type="domain" description="ABC transmembrane type-1" evidence="9">
    <location>
        <begin position="115"/>
        <end position="302"/>
    </location>
</feature>
<feature type="transmembrane region" description="Helical" evidence="7">
    <location>
        <begin position="54"/>
        <end position="79"/>
    </location>
</feature>
<evidence type="ECO:0000256" key="1">
    <source>
        <dbReference type="ARBA" id="ARBA00004651"/>
    </source>
</evidence>
<feature type="transmembrane region" description="Helical" evidence="7">
    <location>
        <begin position="187"/>
        <end position="211"/>
    </location>
</feature>
<evidence type="ECO:0000256" key="2">
    <source>
        <dbReference type="ARBA" id="ARBA00022448"/>
    </source>
</evidence>
<dbReference type="Gene3D" id="1.10.3720.10">
    <property type="entry name" value="MetI-like"/>
    <property type="match status" value="1"/>
</dbReference>
<dbReference type="EMBL" id="JAZGQK010000012">
    <property type="protein sequence ID" value="MEE6259718.1"/>
    <property type="molecule type" value="Genomic_DNA"/>
</dbReference>
<dbReference type="Proteomes" id="UP001332243">
    <property type="component" value="Unassembled WGS sequence"/>
</dbReference>
<dbReference type="PROSITE" id="PS50928">
    <property type="entry name" value="ABC_TM1"/>
    <property type="match status" value="1"/>
</dbReference>
<name>A0ABU7RT85_9ACTN</name>
<feature type="region of interest" description="Disordered" evidence="8">
    <location>
        <begin position="1"/>
        <end position="47"/>
    </location>
</feature>
<dbReference type="RefSeq" id="WP_331214842.1">
    <property type="nucleotide sequence ID" value="NZ_JAZGQK010000012.1"/>
</dbReference>
<dbReference type="CDD" id="cd06261">
    <property type="entry name" value="TM_PBP2"/>
    <property type="match status" value="1"/>
</dbReference>
<dbReference type="InterPro" id="IPR050901">
    <property type="entry name" value="BP-dep_ABC_trans_perm"/>
</dbReference>
<feature type="compositionally biased region" description="Low complexity" evidence="8">
    <location>
        <begin position="13"/>
        <end position="23"/>
    </location>
</feature>
<evidence type="ECO:0000256" key="3">
    <source>
        <dbReference type="ARBA" id="ARBA00022475"/>
    </source>
</evidence>
<feature type="transmembrane region" description="Helical" evidence="7">
    <location>
        <begin position="281"/>
        <end position="301"/>
    </location>
</feature>
<comment type="subcellular location">
    <subcellularLocation>
        <location evidence="1 7">Cell membrane</location>
        <topology evidence="1 7">Multi-pass membrane protein</topology>
    </subcellularLocation>
</comment>
<evidence type="ECO:0000313" key="11">
    <source>
        <dbReference type="Proteomes" id="UP001332243"/>
    </source>
</evidence>
<accession>A0ABU7RT85</accession>
<evidence type="ECO:0000256" key="8">
    <source>
        <dbReference type="SAM" id="MobiDB-lite"/>
    </source>
</evidence>
<dbReference type="PANTHER" id="PTHR32243:SF18">
    <property type="entry name" value="INNER MEMBRANE ABC TRANSPORTER PERMEASE PROTEIN YCJP"/>
    <property type="match status" value="1"/>
</dbReference>
<sequence>MSGGSVAPERPGHVPGPAPGDDGPAPPVGSADGGAVGPPRRPVRRGRAARRRTVVLHVVCVAVTLFMGLPIYLIALAALSSRESLNEFPLPLVPTAPSVETMRVFLDTTGVIAGFQNSVEVGLLSLVLSLALGVPAGYAVARYAFRGRQPYQLFLLLTRALPIVVLSVPLARVFLATGLYDTTYAVALLHTALALPTTVLITSAIFVAVPVEHEEAAMVFGATASKAFARVVLPQALPGIAAAAIFTFVTSWNEVLGAAVLTLGRRTLPAQVLSTLADSPLAFRFAGGFALVVPALVFIAFMRRYLLNMWGTTIR</sequence>
<dbReference type="SUPFAM" id="SSF161098">
    <property type="entry name" value="MetI-like"/>
    <property type="match status" value="1"/>
</dbReference>
<keyword evidence="11" id="KW-1185">Reference proteome</keyword>
<evidence type="ECO:0000259" key="9">
    <source>
        <dbReference type="PROSITE" id="PS50928"/>
    </source>
</evidence>
<evidence type="ECO:0000256" key="7">
    <source>
        <dbReference type="RuleBase" id="RU363032"/>
    </source>
</evidence>
<proteinExistence type="inferred from homology"/>
<keyword evidence="2 7" id="KW-0813">Transport</keyword>
<dbReference type="PANTHER" id="PTHR32243">
    <property type="entry name" value="MALTOSE TRANSPORT SYSTEM PERMEASE-RELATED"/>
    <property type="match status" value="1"/>
</dbReference>
<keyword evidence="4 7" id="KW-0812">Transmembrane</keyword>
<keyword evidence="6 7" id="KW-0472">Membrane</keyword>
<evidence type="ECO:0000313" key="10">
    <source>
        <dbReference type="EMBL" id="MEE6259718.1"/>
    </source>
</evidence>
<dbReference type="InterPro" id="IPR035906">
    <property type="entry name" value="MetI-like_sf"/>
</dbReference>
<feature type="transmembrane region" description="Helical" evidence="7">
    <location>
        <begin position="121"/>
        <end position="141"/>
    </location>
</feature>
<feature type="transmembrane region" description="Helical" evidence="7">
    <location>
        <begin position="153"/>
        <end position="175"/>
    </location>
</feature>
<keyword evidence="3" id="KW-1003">Cell membrane</keyword>